<dbReference type="FunFam" id="1.25.70.10:FF:000001">
    <property type="entry name" value="Mitochondrial transcription termination factor-like"/>
    <property type="match status" value="1"/>
</dbReference>
<dbReference type="GO" id="GO:0006353">
    <property type="term" value="P:DNA-templated transcription termination"/>
    <property type="evidence" value="ECO:0007669"/>
    <property type="project" value="UniProtKB-KW"/>
</dbReference>
<evidence type="ECO:0000313" key="4">
    <source>
        <dbReference type="EMBL" id="KAK7359335.1"/>
    </source>
</evidence>
<keyword evidence="2" id="KW-0806">Transcription termination</keyword>
<sequence length="381" mass="44045">MQPLKLHRVLLFCRLNHLFSNTVTSFLSPFSTASLPTQCQHSKESIYIINYLNANFNFSITQSIYISKHVSRVKFSQKSLSVLSFFTQIGFSEAQIVSMIRQKPQILFSDVDKTLKPKIEHFQMLGLEGSELCRFISKNSTILTSSLKKSLVPSVEAIRKIVCNEKDFLPVLHRCGWVLPKYQKFRDNISLLESCGIVGAQLSMLLKLNSRLFIAPQSTVRSHVMRAVDMGFRKNSRMLVYAIHTMCCLSYKTFRRKLELINCFGFSMDESLQMFKRSPTLLRTSEKKLKVGMEFFLHTVMLPKSVLVNRPMILMYSMENRVLPRYKVFQLLISKNLCKKVTSYINVLSLSEGIFLDKYISPYREDAEELLVAYKGHYLEV</sequence>
<evidence type="ECO:0000256" key="1">
    <source>
        <dbReference type="ARBA" id="ARBA00007692"/>
    </source>
</evidence>
<accession>A0AAN9MQW5</accession>
<dbReference type="Gene3D" id="1.25.70.10">
    <property type="entry name" value="Transcription termination factor 3, mitochondrial"/>
    <property type="match status" value="2"/>
</dbReference>
<keyword evidence="5" id="KW-1185">Reference proteome</keyword>
<dbReference type="PANTHER" id="PTHR13068:SF173">
    <property type="entry name" value="EMB|CAB62602.1"/>
    <property type="match status" value="1"/>
</dbReference>
<dbReference type="GO" id="GO:0003676">
    <property type="term" value="F:nucleic acid binding"/>
    <property type="evidence" value="ECO:0007669"/>
    <property type="project" value="InterPro"/>
</dbReference>
<dbReference type="InterPro" id="IPR038538">
    <property type="entry name" value="MTERF_sf"/>
</dbReference>
<dbReference type="AlphaFoldDB" id="A0AAN9MQW5"/>
<name>A0AAN9MQW5_CANGL</name>
<evidence type="ECO:0000313" key="5">
    <source>
        <dbReference type="Proteomes" id="UP001367508"/>
    </source>
</evidence>
<organism evidence="4 5">
    <name type="scientific">Canavalia gladiata</name>
    <name type="common">Sword bean</name>
    <name type="synonym">Dolichos gladiatus</name>
    <dbReference type="NCBI Taxonomy" id="3824"/>
    <lineage>
        <taxon>Eukaryota</taxon>
        <taxon>Viridiplantae</taxon>
        <taxon>Streptophyta</taxon>
        <taxon>Embryophyta</taxon>
        <taxon>Tracheophyta</taxon>
        <taxon>Spermatophyta</taxon>
        <taxon>Magnoliopsida</taxon>
        <taxon>eudicotyledons</taxon>
        <taxon>Gunneridae</taxon>
        <taxon>Pentapetalae</taxon>
        <taxon>rosids</taxon>
        <taxon>fabids</taxon>
        <taxon>Fabales</taxon>
        <taxon>Fabaceae</taxon>
        <taxon>Papilionoideae</taxon>
        <taxon>50 kb inversion clade</taxon>
        <taxon>NPAAA clade</taxon>
        <taxon>indigoferoid/millettioid clade</taxon>
        <taxon>Phaseoleae</taxon>
        <taxon>Canavalia</taxon>
    </lineage>
</organism>
<dbReference type="EMBL" id="JAYMYQ010000001">
    <property type="protein sequence ID" value="KAK7359335.1"/>
    <property type="molecule type" value="Genomic_DNA"/>
</dbReference>
<comment type="caution">
    <text evidence="4">The sequence shown here is derived from an EMBL/GenBank/DDBJ whole genome shotgun (WGS) entry which is preliminary data.</text>
</comment>
<dbReference type="Proteomes" id="UP001367508">
    <property type="component" value="Unassembled WGS sequence"/>
</dbReference>
<evidence type="ECO:0000256" key="2">
    <source>
        <dbReference type="ARBA" id="ARBA00022472"/>
    </source>
</evidence>
<reference evidence="4 5" key="1">
    <citation type="submission" date="2024-01" db="EMBL/GenBank/DDBJ databases">
        <title>The genomes of 5 underutilized Papilionoideae crops provide insights into root nodulation and disease resistanc.</title>
        <authorList>
            <person name="Jiang F."/>
        </authorList>
    </citation>
    <scope>NUCLEOTIDE SEQUENCE [LARGE SCALE GENOMIC DNA]</scope>
    <source>
        <strain evidence="4">LVBAO_FW01</strain>
        <tissue evidence="4">Leaves</tissue>
    </source>
</reference>
<dbReference type="SMART" id="SM00733">
    <property type="entry name" value="Mterf"/>
    <property type="match status" value="5"/>
</dbReference>
<comment type="similarity">
    <text evidence="1">Belongs to the mTERF family.</text>
</comment>
<dbReference type="Pfam" id="PF02536">
    <property type="entry name" value="mTERF"/>
    <property type="match status" value="2"/>
</dbReference>
<protein>
    <submittedName>
        <fullName evidence="4">Uncharacterized protein</fullName>
    </submittedName>
</protein>
<proteinExistence type="inferred from homology"/>
<evidence type="ECO:0000256" key="3">
    <source>
        <dbReference type="ARBA" id="ARBA00022946"/>
    </source>
</evidence>
<gene>
    <name evidence="4" type="ORF">VNO77_01290</name>
</gene>
<keyword evidence="2" id="KW-0805">Transcription regulation</keyword>
<dbReference type="PANTHER" id="PTHR13068">
    <property type="entry name" value="CGI-12 PROTEIN-RELATED"/>
    <property type="match status" value="1"/>
</dbReference>
<dbReference type="InterPro" id="IPR003690">
    <property type="entry name" value="MTERF"/>
</dbReference>
<keyword evidence="3" id="KW-0809">Transit peptide</keyword>
<keyword evidence="2" id="KW-0804">Transcription</keyword>